<keyword evidence="2" id="KW-1185">Reference proteome</keyword>
<dbReference type="EMBL" id="KL599140">
    <property type="protein sequence ID" value="KER18621.1"/>
    <property type="molecule type" value="Genomic_DNA"/>
</dbReference>
<reference evidence="1 2" key="1">
    <citation type="submission" date="2013-11" db="EMBL/GenBank/DDBJ databases">
        <title>Opisthorchis viverrini - life in the bile duct.</title>
        <authorList>
            <person name="Young N.D."/>
            <person name="Nagarajan N."/>
            <person name="Lin S.J."/>
            <person name="Korhonen P.K."/>
            <person name="Jex A.R."/>
            <person name="Hall R.S."/>
            <person name="Safavi-Hemami H."/>
            <person name="Kaewkong W."/>
            <person name="Bertrand D."/>
            <person name="Gao S."/>
            <person name="Seet Q."/>
            <person name="Wongkham S."/>
            <person name="Teh B.T."/>
            <person name="Wongkham C."/>
            <person name="Intapan P.M."/>
            <person name="Maleewong W."/>
            <person name="Yang X."/>
            <person name="Hu M."/>
            <person name="Wang Z."/>
            <person name="Hofmann A."/>
            <person name="Sternberg P.W."/>
            <person name="Tan P."/>
            <person name="Wang J."/>
            <person name="Gasser R.B."/>
        </authorList>
    </citation>
    <scope>NUCLEOTIDE SEQUENCE [LARGE SCALE GENOMIC DNA]</scope>
</reference>
<proteinExistence type="predicted"/>
<protein>
    <submittedName>
        <fullName evidence="1">Uncharacterized protein</fullName>
    </submittedName>
</protein>
<accession>A0A074YV31</accession>
<evidence type="ECO:0000313" key="2">
    <source>
        <dbReference type="Proteomes" id="UP000054324"/>
    </source>
</evidence>
<dbReference type="GeneID" id="20326381"/>
<name>A0A074YV31_OPIVI</name>
<sequence length="84" mass="9232">MKDLNGEPPEASKVSGHDTSQICDVALPTYTRNSCHPRSLGYLSVCRTPTKDSDQSAYPFNTSLSNFMNITDVLFLHLQLSLGV</sequence>
<dbReference type="AlphaFoldDB" id="A0A074YV31"/>
<dbReference type="RefSeq" id="XP_009177632.1">
    <property type="nucleotide sequence ID" value="XM_009179368.1"/>
</dbReference>
<dbReference type="Proteomes" id="UP000054324">
    <property type="component" value="Unassembled WGS sequence"/>
</dbReference>
<dbReference type="KEGG" id="ovi:T265_12213"/>
<dbReference type="CTD" id="20326381"/>
<gene>
    <name evidence="1" type="ORF">T265_12213</name>
</gene>
<organism evidence="1 2">
    <name type="scientific">Opisthorchis viverrini</name>
    <name type="common">Southeast Asian liver fluke</name>
    <dbReference type="NCBI Taxonomy" id="6198"/>
    <lineage>
        <taxon>Eukaryota</taxon>
        <taxon>Metazoa</taxon>
        <taxon>Spiralia</taxon>
        <taxon>Lophotrochozoa</taxon>
        <taxon>Platyhelminthes</taxon>
        <taxon>Trematoda</taxon>
        <taxon>Digenea</taxon>
        <taxon>Opisthorchiida</taxon>
        <taxon>Opisthorchiata</taxon>
        <taxon>Opisthorchiidae</taxon>
        <taxon>Opisthorchis</taxon>
    </lineage>
</organism>
<evidence type="ECO:0000313" key="1">
    <source>
        <dbReference type="EMBL" id="KER18621.1"/>
    </source>
</evidence>